<dbReference type="InterPro" id="IPR023393">
    <property type="entry name" value="START-like_dom_sf"/>
</dbReference>
<dbReference type="InterPro" id="IPR000916">
    <property type="entry name" value="Bet_v_I/MLP"/>
</dbReference>
<evidence type="ECO:0000313" key="3">
    <source>
        <dbReference type="EMBL" id="CAI9098670.1"/>
    </source>
</evidence>
<evidence type="ECO:0000313" key="4">
    <source>
        <dbReference type="Proteomes" id="UP001161247"/>
    </source>
</evidence>
<dbReference type="GO" id="GO:0010427">
    <property type="term" value="F:abscisic acid binding"/>
    <property type="evidence" value="ECO:0007669"/>
    <property type="project" value="InterPro"/>
</dbReference>
<dbReference type="GO" id="GO:0004864">
    <property type="term" value="F:protein phosphatase inhibitor activity"/>
    <property type="evidence" value="ECO:0007669"/>
    <property type="project" value="InterPro"/>
</dbReference>
<dbReference type="EMBL" id="OX459120">
    <property type="protein sequence ID" value="CAI9098670.1"/>
    <property type="molecule type" value="Genomic_DNA"/>
</dbReference>
<dbReference type="GO" id="GO:0009738">
    <property type="term" value="P:abscisic acid-activated signaling pathway"/>
    <property type="evidence" value="ECO:0007669"/>
    <property type="project" value="InterPro"/>
</dbReference>
<sequence>MVVITYDHEVTSSISPARLFNAFIVNGDELIPKVLPQAVKSVEILQGDGGAGTIKVTTFGEGSQYKSVKHHVEELDKENYVYKYSIVEGDVLQDELEKISYEVHMVPSADRGSICKNKSTYFSKGNAQISQDDIKAGKEKAITIFKAVEAYIIAHPELY</sequence>
<dbReference type="PANTHER" id="PTHR31213:SF55">
    <property type="entry name" value="STRESS-INDUCED PROTEIN SAM22"/>
    <property type="match status" value="1"/>
</dbReference>
<evidence type="ECO:0000256" key="1">
    <source>
        <dbReference type="ARBA" id="ARBA00009744"/>
    </source>
</evidence>
<dbReference type="GO" id="GO:0005634">
    <property type="term" value="C:nucleus"/>
    <property type="evidence" value="ECO:0007669"/>
    <property type="project" value="TreeGrafter"/>
</dbReference>
<dbReference type="Gene3D" id="3.30.530.20">
    <property type="match status" value="1"/>
</dbReference>
<feature type="domain" description="Bet v I/Major latex protein" evidence="2">
    <location>
        <begin position="1"/>
        <end position="154"/>
    </location>
</feature>
<dbReference type="Proteomes" id="UP001161247">
    <property type="component" value="Chromosome 3"/>
</dbReference>
<dbReference type="SUPFAM" id="SSF55961">
    <property type="entry name" value="Bet v1-like"/>
    <property type="match status" value="1"/>
</dbReference>
<reference evidence="3" key="1">
    <citation type="submission" date="2023-03" db="EMBL/GenBank/DDBJ databases">
        <authorList>
            <person name="Julca I."/>
        </authorList>
    </citation>
    <scope>NUCLEOTIDE SEQUENCE</scope>
</reference>
<accession>A0AAV1CUN0</accession>
<dbReference type="GO" id="GO:0006952">
    <property type="term" value="P:defense response"/>
    <property type="evidence" value="ECO:0007669"/>
    <property type="project" value="InterPro"/>
</dbReference>
<dbReference type="GO" id="GO:0038023">
    <property type="term" value="F:signaling receptor activity"/>
    <property type="evidence" value="ECO:0007669"/>
    <property type="project" value="InterPro"/>
</dbReference>
<dbReference type="InterPro" id="IPR050279">
    <property type="entry name" value="Plant_def-hormone_signal"/>
</dbReference>
<dbReference type="GO" id="GO:0005737">
    <property type="term" value="C:cytoplasm"/>
    <property type="evidence" value="ECO:0007669"/>
    <property type="project" value="TreeGrafter"/>
</dbReference>
<protein>
    <submittedName>
        <fullName evidence="3">OLC1v1035355C1</fullName>
    </submittedName>
</protein>
<keyword evidence="4" id="KW-1185">Reference proteome</keyword>
<dbReference type="FunFam" id="3.30.530.20:FF:000007">
    <property type="entry name" value="Major pollen allergen Bet v 1-A"/>
    <property type="match status" value="1"/>
</dbReference>
<comment type="similarity">
    <text evidence="1">Belongs to the BetVI family.</text>
</comment>
<dbReference type="PANTHER" id="PTHR31213">
    <property type="entry name" value="OS08G0374000 PROTEIN-RELATED"/>
    <property type="match status" value="1"/>
</dbReference>
<organism evidence="3 4">
    <name type="scientific">Oldenlandia corymbosa var. corymbosa</name>
    <dbReference type="NCBI Taxonomy" id="529605"/>
    <lineage>
        <taxon>Eukaryota</taxon>
        <taxon>Viridiplantae</taxon>
        <taxon>Streptophyta</taxon>
        <taxon>Embryophyta</taxon>
        <taxon>Tracheophyta</taxon>
        <taxon>Spermatophyta</taxon>
        <taxon>Magnoliopsida</taxon>
        <taxon>eudicotyledons</taxon>
        <taxon>Gunneridae</taxon>
        <taxon>Pentapetalae</taxon>
        <taxon>asterids</taxon>
        <taxon>lamiids</taxon>
        <taxon>Gentianales</taxon>
        <taxon>Rubiaceae</taxon>
        <taxon>Rubioideae</taxon>
        <taxon>Spermacoceae</taxon>
        <taxon>Hedyotis-Oldenlandia complex</taxon>
        <taxon>Oldenlandia</taxon>
    </lineage>
</organism>
<gene>
    <name evidence="3" type="ORF">OLC1_LOCUS8828</name>
</gene>
<proteinExistence type="inferred from homology"/>
<evidence type="ECO:0000259" key="2">
    <source>
        <dbReference type="Pfam" id="PF00407"/>
    </source>
</evidence>
<dbReference type="InterPro" id="IPR024949">
    <property type="entry name" value="Bet_v_I_allergen"/>
</dbReference>
<dbReference type="Pfam" id="PF00407">
    <property type="entry name" value="Bet_v_1"/>
    <property type="match status" value="1"/>
</dbReference>
<dbReference type="AlphaFoldDB" id="A0AAV1CUN0"/>
<name>A0AAV1CUN0_OLDCO</name>
<dbReference type="PRINTS" id="PR00634">
    <property type="entry name" value="BETALLERGEN"/>
</dbReference>
<dbReference type="CDD" id="cd07816">
    <property type="entry name" value="Bet_v1-like"/>
    <property type="match status" value="1"/>
</dbReference>